<feature type="compositionally biased region" description="Basic residues" evidence="1">
    <location>
        <begin position="166"/>
        <end position="177"/>
    </location>
</feature>
<feature type="transmembrane region" description="Helical" evidence="2">
    <location>
        <begin position="493"/>
        <end position="516"/>
    </location>
</feature>
<protein>
    <submittedName>
        <fullName evidence="5">Protein S-acyltransferase</fullName>
    </submittedName>
</protein>
<evidence type="ECO:0000256" key="1">
    <source>
        <dbReference type="SAM" id="MobiDB-lite"/>
    </source>
</evidence>
<feature type="region of interest" description="Disordered" evidence="1">
    <location>
        <begin position="383"/>
        <end position="403"/>
    </location>
</feature>
<reference evidence="5" key="1">
    <citation type="submission" date="2017-02" db="UniProtKB">
        <authorList>
            <consortium name="WormBaseParasite"/>
        </authorList>
    </citation>
    <scope>IDENTIFICATION</scope>
</reference>
<dbReference type="Proteomes" id="UP000268014">
    <property type="component" value="Unassembled WGS sequence"/>
</dbReference>
<reference evidence="3 4" key="2">
    <citation type="submission" date="2018-11" db="EMBL/GenBank/DDBJ databases">
        <authorList>
            <consortium name="Pathogen Informatics"/>
        </authorList>
    </citation>
    <scope>NUCLEOTIDE SEQUENCE [LARGE SCALE GENOMIC DNA]</scope>
    <source>
        <strain evidence="3 4">MHpl1</strain>
    </source>
</reference>
<feature type="compositionally biased region" description="Basic residues" evidence="1">
    <location>
        <begin position="137"/>
        <end position="151"/>
    </location>
</feature>
<dbReference type="AlphaFoldDB" id="A0A0N4WPN7"/>
<evidence type="ECO:0000313" key="3">
    <source>
        <dbReference type="EMBL" id="VDO48774.1"/>
    </source>
</evidence>
<feature type="transmembrane region" description="Helical" evidence="2">
    <location>
        <begin position="459"/>
        <end position="481"/>
    </location>
</feature>
<feature type="compositionally biased region" description="Basic and acidic residues" evidence="1">
    <location>
        <begin position="124"/>
        <end position="136"/>
    </location>
</feature>
<name>A0A0N4WPN7_HAEPC</name>
<keyword evidence="2" id="KW-0472">Membrane</keyword>
<evidence type="ECO:0000313" key="5">
    <source>
        <dbReference type="WBParaSite" id="HPLM_0001335201-mRNA-1"/>
    </source>
</evidence>
<gene>
    <name evidence="3" type="ORF">HPLM_LOCUS13344</name>
</gene>
<dbReference type="EMBL" id="UZAF01018175">
    <property type="protein sequence ID" value="VDO48774.1"/>
    <property type="molecule type" value="Genomic_DNA"/>
</dbReference>
<proteinExistence type="predicted"/>
<organism evidence="5">
    <name type="scientific">Haemonchus placei</name>
    <name type="common">Barber's pole worm</name>
    <dbReference type="NCBI Taxonomy" id="6290"/>
    <lineage>
        <taxon>Eukaryota</taxon>
        <taxon>Metazoa</taxon>
        <taxon>Ecdysozoa</taxon>
        <taxon>Nematoda</taxon>
        <taxon>Chromadorea</taxon>
        <taxon>Rhabditida</taxon>
        <taxon>Rhabditina</taxon>
        <taxon>Rhabditomorpha</taxon>
        <taxon>Strongyloidea</taxon>
        <taxon>Trichostrongylidae</taxon>
        <taxon>Haemonchus</taxon>
    </lineage>
</organism>
<feature type="region of interest" description="Disordered" evidence="1">
    <location>
        <begin position="124"/>
        <end position="223"/>
    </location>
</feature>
<dbReference type="OrthoDB" id="5859334at2759"/>
<dbReference type="OMA" id="MWDMDEL"/>
<sequence>MVKRRSADVLRIPVFSSDGPPLNYYGEEFHERVKRSPFPQEAGLDPRKKSAKHRKKEVLQGVPTTMYTMTNTQLLPADGDSLRMKTIRNRVKPISEVGDDDDMLELDIDSPPLVYITKIQKRGEEKSLEDRTFLEKPRKRKGKGKKKKKKLGQSAPSSTEEPPPVPKKRKGGHKKKQNRLDNRTGTSEQTKSPRHLLSSPGVPHFTTPRPHQSSFLHGAIDPKDPRFSNKGHIRGYPMHVASRKPTPSSRLSEETRLMWQMDELNYTTHAAALKTTAMTKLKEEEEEAPTVPVVHLPLPTAESETTTPAPTKRSFYSTHTLSTWRLTAAPPTTTTTMIPVTRTPWVPSGVETEEEKRFVAIQVPLPVLHREKSTLERLNSELPSAAQDVQQQPTRPPRPVKHGFDRSLDEAIDSGVFNYPPDRSLQHHQHQEDLRKDGDFQSQLSTFSSSATCIARTMFDLWCACQLLTLFPYLVGVCVARRSLFVSHLVLDILLLVIGFVYTITMIVFSVVLYVLVGEMPKEVLFEWILFALLLDAVLLLYACLVVISLRCCERIVQCRLTMKLQTPSAAAEAEQV</sequence>
<evidence type="ECO:0000313" key="4">
    <source>
        <dbReference type="Proteomes" id="UP000268014"/>
    </source>
</evidence>
<keyword evidence="2" id="KW-1133">Transmembrane helix</keyword>
<accession>A0A0N4WPN7</accession>
<feature type="transmembrane region" description="Helical" evidence="2">
    <location>
        <begin position="528"/>
        <end position="550"/>
    </location>
</feature>
<dbReference type="WBParaSite" id="HPLM_0001335201-mRNA-1">
    <property type="protein sequence ID" value="HPLM_0001335201-mRNA-1"/>
    <property type="gene ID" value="HPLM_0001335201"/>
</dbReference>
<keyword evidence="2" id="KW-0812">Transmembrane</keyword>
<feature type="region of interest" description="Disordered" evidence="1">
    <location>
        <begin position="36"/>
        <end position="56"/>
    </location>
</feature>
<evidence type="ECO:0000256" key="2">
    <source>
        <dbReference type="SAM" id="Phobius"/>
    </source>
</evidence>
<keyword evidence="4" id="KW-1185">Reference proteome</keyword>